<gene>
    <name evidence="1" type="ORF">EFY79_04215</name>
</gene>
<proteinExistence type="predicted"/>
<comment type="caution">
    <text evidence="1">The sequence shown here is derived from an EMBL/GenBank/DDBJ whole genome shotgun (WGS) entry which is preliminary data.</text>
</comment>
<name>A0A3M9NMH6_9BACT</name>
<keyword evidence="2" id="KW-1185">Reference proteome</keyword>
<reference evidence="1 2" key="1">
    <citation type="submission" date="2018-11" db="EMBL/GenBank/DDBJ databases">
        <title>Draft genome sequence of Ferruginibacter sp. BO-59.</title>
        <authorList>
            <person name="Im W.T."/>
        </authorList>
    </citation>
    <scope>NUCLEOTIDE SEQUENCE [LARGE SCALE GENOMIC DNA]</scope>
    <source>
        <strain evidence="1 2">BO-59</strain>
    </source>
</reference>
<evidence type="ECO:0000313" key="1">
    <source>
        <dbReference type="EMBL" id="RNI38874.1"/>
    </source>
</evidence>
<evidence type="ECO:0000313" key="2">
    <source>
        <dbReference type="Proteomes" id="UP000267223"/>
    </source>
</evidence>
<protein>
    <submittedName>
        <fullName evidence="1">Uncharacterized protein</fullName>
    </submittedName>
</protein>
<organism evidence="1 2">
    <name type="scientific">Hanamia caeni</name>
    <dbReference type="NCBI Taxonomy" id="2294116"/>
    <lineage>
        <taxon>Bacteria</taxon>
        <taxon>Pseudomonadati</taxon>
        <taxon>Bacteroidota</taxon>
        <taxon>Chitinophagia</taxon>
        <taxon>Chitinophagales</taxon>
        <taxon>Chitinophagaceae</taxon>
        <taxon>Hanamia</taxon>
    </lineage>
</organism>
<dbReference type="Proteomes" id="UP000267223">
    <property type="component" value="Unassembled WGS sequence"/>
</dbReference>
<dbReference type="OrthoDB" id="597706at2"/>
<dbReference type="EMBL" id="RJJR01000002">
    <property type="protein sequence ID" value="RNI38874.1"/>
    <property type="molecule type" value="Genomic_DNA"/>
</dbReference>
<dbReference type="AlphaFoldDB" id="A0A3M9NMH6"/>
<sequence length="240" mass="28299">MINILLLLTGTINTYNKAFTLLNDPQKRREDYISTLRYYLDNYEYPIVFVENSNEDISSHFKSDIENKRLEVLCFDGNNYDAKMGKGLGEMCCIEYGILNSSFINQDHFVFKITGRYKILNFNKFINFYKNHPDAELIADLTNNFKSSQSGIFGFKPFFAKNFLFNYTSILNDTKGIYFEHALAKAVLLGISENINFYIFRYYPKIKAVSGTTGKAYNISFFYFLLRRLKYFIRYYIMIR</sequence>
<accession>A0A3M9NMH6</accession>
<dbReference type="RefSeq" id="WP_123119437.1">
    <property type="nucleotide sequence ID" value="NZ_RJJR01000002.1"/>
</dbReference>